<comment type="caution">
    <text evidence="3">The sequence shown here is derived from an EMBL/GenBank/DDBJ whole genome shotgun (WGS) entry which is preliminary data.</text>
</comment>
<feature type="region of interest" description="Disordered" evidence="1">
    <location>
        <begin position="25"/>
        <end position="50"/>
    </location>
</feature>
<evidence type="ECO:0000313" key="4">
    <source>
        <dbReference type="Proteomes" id="UP001464555"/>
    </source>
</evidence>
<feature type="signal peptide" evidence="2">
    <location>
        <begin position="1"/>
        <end position="23"/>
    </location>
</feature>
<reference evidence="3 4" key="1">
    <citation type="submission" date="2024-04" db="EMBL/GenBank/DDBJ databases">
        <title>Flavobacterium sp. DGU11 16S ribosomal RNA gene Genome sequencing and assembly.</title>
        <authorList>
            <person name="Park S."/>
        </authorList>
    </citation>
    <scope>NUCLEOTIDE SEQUENCE [LARGE SCALE GENOMIC DNA]</scope>
    <source>
        <strain evidence="3 4">DGU11</strain>
    </source>
</reference>
<gene>
    <name evidence="3" type="ORF">AAEO56_02540</name>
</gene>
<proteinExistence type="predicted"/>
<sequence>MKKTILRKAVFSALLVTALSFTSCGKKETTTDTETTTTTESVDAEEDFDKGVRDTVVEGNDTVVKMGREDNPAPAQEQVP</sequence>
<protein>
    <submittedName>
        <fullName evidence="3">Uncharacterized protein</fullName>
    </submittedName>
</protein>
<accession>A0ABU9HU90</accession>
<evidence type="ECO:0000256" key="1">
    <source>
        <dbReference type="SAM" id="MobiDB-lite"/>
    </source>
</evidence>
<evidence type="ECO:0000313" key="3">
    <source>
        <dbReference type="EMBL" id="MEL1243127.1"/>
    </source>
</evidence>
<organism evidence="3 4">
    <name type="scientific">Flavobacterium arundinis</name>
    <dbReference type="NCBI Taxonomy" id="3139143"/>
    <lineage>
        <taxon>Bacteria</taxon>
        <taxon>Pseudomonadati</taxon>
        <taxon>Bacteroidota</taxon>
        <taxon>Flavobacteriia</taxon>
        <taxon>Flavobacteriales</taxon>
        <taxon>Flavobacteriaceae</taxon>
        <taxon>Flavobacterium</taxon>
    </lineage>
</organism>
<dbReference type="Proteomes" id="UP001464555">
    <property type="component" value="Unassembled WGS sequence"/>
</dbReference>
<feature type="chain" id="PRO_5045294488" evidence="2">
    <location>
        <begin position="24"/>
        <end position="80"/>
    </location>
</feature>
<keyword evidence="2" id="KW-0732">Signal</keyword>
<evidence type="ECO:0000256" key="2">
    <source>
        <dbReference type="SAM" id="SignalP"/>
    </source>
</evidence>
<dbReference type="EMBL" id="JBBYHR010000001">
    <property type="protein sequence ID" value="MEL1243127.1"/>
    <property type="molecule type" value="Genomic_DNA"/>
</dbReference>
<name>A0ABU9HU90_9FLAO</name>
<keyword evidence="4" id="KW-1185">Reference proteome</keyword>
<dbReference type="RefSeq" id="WP_341695445.1">
    <property type="nucleotide sequence ID" value="NZ_JBBYHR010000001.1"/>
</dbReference>
<dbReference type="PROSITE" id="PS51257">
    <property type="entry name" value="PROKAR_LIPOPROTEIN"/>
    <property type="match status" value="1"/>
</dbReference>